<evidence type="ECO:0000259" key="1">
    <source>
        <dbReference type="PROSITE" id="PS50943"/>
    </source>
</evidence>
<dbReference type="InterPro" id="IPR001387">
    <property type="entry name" value="Cro/C1-type_HTH"/>
</dbReference>
<reference evidence="3" key="1">
    <citation type="journal article" date="2019" name="Int. J. Syst. Evol. Microbiol.">
        <title>The Global Catalogue of Microorganisms (GCM) 10K type strain sequencing project: providing services to taxonomists for standard genome sequencing and annotation.</title>
        <authorList>
            <consortium name="The Broad Institute Genomics Platform"/>
            <consortium name="The Broad Institute Genome Sequencing Center for Infectious Disease"/>
            <person name="Wu L."/>
            <person name="Ma J."/>
        </authorList>
    </citation>
    <scope>NUCLEOTIDE SEQUENCE [LARGE SCALE GENOMIC DNA]</scope>
    <source>
        <strain evidence="3">CCUG 54527</strain>
    </source>
</reference>
<dbReference type="RefSeq" id="WP_377735466.1">
    <property type="nucleotide sequence ID" value="NZ_JBHSRI010000025.1"/>
</dbReference>
<protein>
    <submittedName>
        <fullName evidence="2">Multiprotein-bridging factor 1 family protein</fullName>
    </submittedName>
</protein>
<dbReference type="Gene3D" id="1.10.260.40">
    <property type="entry name" value="lambda repressor-like DNA-binding domains"/>
    <property type="match status" value="1"/>
</dbReference>
<dbReference type="InterPro" id="IPR010982">
    <property type="entry name" value="Lambda_DNA-bd_dom_sf"/>
</dbReference>
<sequence length="81" mass="9332">MLENPCSGFGKFIKESREFKGQSKEMLAHQLGVSCQMVERLEMDLLHPSNSLIKKLSNVLHVEERELFNLIWCETPLALTQ</sequence>
<proteinExistence type="predicted"/>
<dbReference type="PROSITE" id="PS50943">
    <property type="entry name" value="HTH_CROC1"/>
    <property type="match status" value="1"/>
</dbReference>
<organism evidence="2 3">
    <name type="scientific">Paenisporosarcina macmurdoensis</name>
    <dbReference type="NCBI Taxonomy" id="212659"/>
    <lineage>
        <taxon>Bacteria</taxon>
        <taxon>Bacillati</taxon>
        <taxon>Bacillota</taxon>
        <taxon>Bacilli</taxon>
        <taxon>Bacillales</taxon>
        <taxon>Caryophanaceae</taxon>
        <taxon>Paenisporosarcina</taxon>
    </lineage>
</organism>
<comment type="caution">
    <text evidence="2">The sequence shown here is derived from an EMBL/GenBank/DDBJ whole genome shotgun (WGS) entry which is preliminary data.</text>
</comment>
<feature type="domain" description="HTH cro/C1-type" evidence="1">
    <location>
        <begin position="13"/>
        <end position="67"/>
    </location>
</feature>
<dbReference type="SUPFAM" id="SSF47413">
    <property type="entry name" value="lambda repressor-like DNA-binding domains"/>
    <property type="match status" value="1"/>
</dbReference>
<evidence type="ECO:0000313" key="2">
    <source>
        <dbReference type="EMBL" id="MFC6040878.1"/>
    </source>
</evidence>
<gene>
    <name evidence="2" type="ORF">ACFPYN_15735</name>
</gene>
<evidence type="ECO:0000313" key="3">
    <source>
        <dbReference type="Proteomes" id="UP001596170"/>
    </source>
</evidence>
<dbReference type="Pfam" id="PF01381">
    <property type="entry name" value="HTH_3"/>
    <property type="match status" value="1"/>
</dbReference>
<accession>A0ABW1LCN2</accession>
<dbReference type="CDD" id="cd00093">
    <property type="entry name" value="HTH_XRE"/>
    <property type="match status" value="1"/>
</dbReference>
<keyword evidence="3" id="KW-1185">Reference proteome</keyword>
<dbReference type="SMART" id="SM00530">
    <property type="entry name" value="HTH_XRE"/>
    <property type="match status" value="1"/>
</dbReference>
<name>A0ABW1LCN2_9BACL</name>
<dbReference type="Proteomes" id="UP001596170">
    <property type="component" value="Unassembled WGS sequence"/>
</dbReference>
<dbReference type="EMBL" id="JBHSRI010000025">
    <property type="protein sequence ID" value="MFC6040878.1"/>
    <property type="molecule type" value="Genomic_DNA"/>
</dbReference>